<organism evidence="2 3">
    <name type="scientific">Shiella aurantiaca</name>
    <dbReference type="NCBI Taxonomy" id="3058365"/>
    <lineage>
        <taxon>Bacteria</taxon>
        <taxon>Pseudomonadati</taxon>
        <taxon>Bacteroidota</taxon>
        <taxon>Cytophagia</taxon>
        <taxon>Cytophagales</taxon>
        <taxon>Shiellaceae</taxon>
        <taxon>Shiella</taxon>
    </lineage>
</organism>
<dbReference type="EMBL" id="JAUHJS010000003">
    <property type="protein sequence ID" value="MDN4165473.1"/>
    <property type="molecule type" value="Genomic_DNA"/>
</dbReference>
<gene>
    <name evidence="2" type="ORF">QWY31_08175</name>
</gene>
<evidence type="ECO:0000256" key="1">
    <source>
        <dbReference type="SAM" id="SignalP"/>
    </source>
</evidence>
<reference evidence="2" key="1">
    <citation type="submission" date="2023-06" db="EMBL/GenBank/DDBJ databases">
        <title>Cytophagales bacterium Strain LB-30, isolated from soil.</title>
        <authorList>
            <person name="Liu B."/>
        </authorList>
    </citation>
    <scope>NUCLEOTIDE SEQUENCE</scope>
    <source>
        <strain evidence="2">LB-30</strain>
    </source>
</reference>
<dbReference type="RefSeq" id="WP_320003998.1">
    <property type="nucleotide sequence ID" value="NZ_JAUHJS010000003.1"/>
</dbReference>
<feature type="chain" id="PRO_5045762164" evidence="1">
    <location>
        <begin position="20"/>
        <end position="366"/>
    </location>
</feature>
<keyword evidence="3" id="KW-1185">Reference proteome</keyword>
<feature type="signal peptide" evidence="1">
    <location>
        <begin position="1"/>
        <end position="19"/>
    </location>
</feature>
<keyword evidence="1" id="KW-0732">Signal</keyword>
<dbReference type="Proteomes" id="UP001168552">
    <property type="component" value="Unassembled WGS sequence"/>
</dbReference>
<evidence type="ECO:0000313" key="3">
    <source>
        <dbReference type="Proteomes" id="UP001168552"/>
    </source>
</evidence>
<accession>A0ABT8F516</accession>
<protein>
    <submittedName>
        <fullName evidence="2">Tail fiber protein</fullName>
    </submittedName>
</protein>
<sequence length="366" mass="40549">MNRINLIVLALLFSVAAKAQFITLGSANGPAPDYAFSYYKLFDLNGFTGDASALFRIAILADDNYMNHAEYHLWVSKHSGTVNRVDGVALQFISGKPQMLEVIATETAVWIRAMGKWGTIRYETPINIGISQNGGAGWVISNQATYLEPTGYTIKSKNSFYYDYDNAKLYEYPSYNIDGSQITNTRIKTPGSGFQPSSGLNHSFTLSATNTNGILNMGVDGTGQINPNFYSWMQSTRNAGDSFYALSLNPLGGNVGIGTTRPDATLTVKGNIHAQEVKVDLNGAVAPDYVFEPDYSLMSLQELSDYLKEHKHLPEVPSAKEMEQNGVNLLEMNLLLLKKVEELTLHVIELERKTEKKGRRRFSKNN</sequence>
<proteinExistence type="predicted"/>
<evidence type="ECO:0000313" key="2">
    <source>
        <dbReference type="EMBL" id="MDN4165473.1"/>
    </source>
</evidence>
<comment type="caution">
    <text evidence="2">The sequence shown here is derived from an EMBL/GenBank/DDBJ whole genome shotgun (WGS) entry which is preliminary data.</text>
</comment>
<name>A0ABT8F516_9BACT</name>